<dbReference type="Pfam" id="PF02682">
    <property type="entry name" value="CT_C_D"/>
    <property type="match status" value="1"/>
</dbReference>
<sequence length="246" mass="27444">MYDKARFLPAGDKGVVVEFGNSISKEINKKIRSLMLAIEQAELPGIMELIPTYRSLLVLYEPLAWKYGDLILQLEKIEANLGALKLPEPQVILLPVVYGGEYGPDLNFVSEHAKLTPEEVIKIHTGTDYLIYMLGFTPGFPYLGGMDERIATPRLQTPRTKIPAGSVGIAGSQTGVYPIESPGGWQIIGRTPVKLFDPAREKPVLLQAGNYVRFYQITPEEYQEIAQLVEKGQYIVKSENYGEKEV</sequence>
<dbReference type="PANTHER" id="PTHR34698:SF2">
    <property type="entry name" value="5-OXOPROLINASE SUBUNIT B"/>
    <property type="match status" value="1"/>
</dbReference>
<dbReference type="Proteomes" id="UP000189933">
    <property type="component" value="Unassembled WGS sequence"/>
</dbReference>
<reference evidence="6" key="1">
    <citation type="submission" date="2017-02" db="EMBL/GenBank/DDBJ databases">
        <authorList>
            <person name="Varghese N."/>
            <person name="Submissions S."/>
        </authorList>
    </citation>
    <scope>NUCLEOTIDE SEQUENCE [LARGE SCALE GENOMIC DNA]</scope>
    <source>
        <strain evidence="6">DSM 16521</strain>
    </source>
</reference>
<dbReference type="InterPro" id="IPR003833">
    <property type="entry name" value="CT_C_D"/>
</dbReference>
<dbReference type="SMART" id="SM00796">
    <property type="entry name" value="AHS1"/>
    <property type="match status" value="1"/>
</dbReference>
<proteinExistence type="predicted"/>
<keyword evidence="2" id="KW-0378">Hydrolase</keyword>
<evidence type="ECO:0000313" key="5">
    <source>
        <dbReference type="EMBL" id="SKA10136.1"/>
    </source>
</evidence>
<dbReference type="SUPFAM" id="SSF50891">
    <property type="entry name" value="Cyclophilin-like"/>
    <property type="match status" value="1"/>
</dbReference>
<dbReference type="NCBIfam" id="TIGR00370">
    <property type="entry name" value="5-oxoprolinase subunit PxpB"/>
    <property type="match status" value="1"/>
</dbReference>
<name>A0A1T4R2N4_9FIRM</name>
<dbReference type="RefSeq" id="WP_078665939.1">
    <property type="nucleotide sequence ID" value="NZ_FUXM01000024.1"/>
</dbReference>
<dbReference type="InterPro" id="IPR010016">
    <property type="entry name" value="PxpB"/>
</dbReference>
<evidence type="ECO:0000256" key="2">
    <source>
        <dbReference type="ARBA" id="ARBA00022801"/>
    </source>
</evidence>
<evidence type="ECO:0000256" key="1">
    <source>
        <dbReference type="ARBA" id="ARBA00022741"/>
    </source>
</evidence>
<keyword evidence="3" id="KW-0067">ATP-binding</keyword>
<dbReference type="GO" id="GO:0005524">
    <property type="term" value="F:ATP binding"/>
    <property type="evidence" value="ECO:0007669"/>
    <property type="project" value="UniProtKB-KW"/>
</dbReference>
<dbReference type="Gene3D" id="2.40.100.10">
    <property type="entry name" value="Cyclophilin-like"/>
    <property type="match status" value="1"/>
</dbReference>
<keyword evidence="1" id="KW-0547">Nucleotide-binding</keyword>
<keyword evidence="6" id="KW-1185">Reference proteome</keyword>
<dbReference type="GO" id="GO:0016787">
    <property type="term" value="F:hydrolase activity"/>
    <property type="evidence" value="ECO:0007669"/>
    <property type="project" value="UniProtKB-KW"/>
</dbReference>
<dbReference type="PANTHER" id="PTHR34698">
    <property type="entry name" value="5-OXOPROLINASE SUBUNIT B"/>
    <property type="match status" value="1"/>
</dbReference>
<dbReference type="AlphaFoldDB" id="A0A1T4R2N4"/>
<gene>
    <name evidence="5" type="ORF">SAMN02745885_01905</name>
</gene>
<dbReference type="OrthoDB" id="9778567at2"/>
<accession>A0A1T4R2N4</accession>
<evidence type="ECO:0000259" key="4">
    <source>
        <dbReference type="SMART" id="SM00796"/>
    </source>
</evidence>
<evidence type="ECO:0000256" key="3">
    <source>
        <dbReference type="ARBA" id="ARBA00022840"/>
    </source>
</evidence>
<dbReference type="InterPro" id="IPR029000">
    <property type="entry name" value="Cyclophilin-like_dom_sf"/>
</dbReference>
<evidence type="ECO:0000313" key="6">
    <source>
        <dbReference type="Proteomes" id="UP000189933"/>
    </source>
</evidence>
<feature type="domain" description="Carboxyltransferase" evidence="4">
    <location>
        <begin position="5"/>
        <end position="206"/>
    </location>
</feature>
<dbReference type="EMBL" id="FUXM01000024">
    <property type="protein sequence ID" value="SKA10136.1"/>
    <property type="molecule type" value="Genomic_DNA"/>
</dbReference>
<dbReference type="SUPFAM" id="SSF160467">
    <property type="entry name" value="PH0987 N-terminal domain-like"/>
    <property type="match status" value="1"/>
</dbReference>
<organism evidence="5 6">
    <name type="scientific">Carboxydocella sporoproducens DSM 16521</name>
    <dbReference type="NCBI Taxonomy" id="1121270"/>
    <lineage>
        <taxon>Bacteria</taxon>
        <taxon>Bacillati</taxon>
        <taxon>Bacillota</taxon>
        <taxon>Clostridia</taxon>
        <taxon>Eubacteriales</taxon>
        <taxon>Clostridiales Family XVI. Incertae Sedis</taxon>
        <taxon>Carboxydocella</taxon>
    </lineage>
</organism>
<dbReference type="Gene3D" id="3.30.1360.40">
    <property type="match status" value="1"/>
</dbReference>
<protein>
    <submittedName>
        <fullName evidence="5">Sensor histidine kinase inhibitor, KipI family</fullName>
    </submittedName>
</protein>